<evidence type="ECO:0000313" key="1">
    <source>
        <dbReference type="EMBL" id="UVC50229.1"/>
    </source>
</evidence>
<organism evidence="1 2">
    <name type="scientific">Theileria orientalis</name>
    <dbReference type="NCBI Taxonomy" id="68886"/>
    <lineage>
        <taxon>Eukaryota</taxon>
        <taxon>Sar</taxon>
        <taxon>Alveolata</taxon>
        <taxon>Apicomplexa</taxon>
        <taxon>Aconoidasida</taxon>
        <taxon>Piroplasmida</taxon>
        <taxon>Theileriidae</taxon>
        <taxon>Theileria</taxon>
    </lineage>
</organism>
<proteinExistence type="predicted"/>
<dbReference type="Gene3D" id="3.30.450.70">
    <property type="match status" value="1"/>
</dbReference>
<evidence type="ECO:0000313" key="2">
    <source>
        <dbReference type="Proteomes" id="UP000244811"/>
    </source>
</evidence>
<dbReference type="PANTHER" id="PTHR12403">
    <property type="entry name" value="TRAFFICKING PROTEIN PARTICLE COMPLEX SUBUNIT 2"/>
    <property type="match status" value="1"/>
</dbReference>
<dbReference type="Proteomes" id="UP000244811">
    <property type="component" value="Chromosome 4"/>
</dbReference>
<dbReference type="AlphaFoldDB" id="A0A976SJU1"/>
<evidence type="ECO:0008006" key="3">
    <source>
        <dbReference type="Google" id="ProtNLM"/>
    </source>
</evidence>
<dbReference type="GO" id="GO:0005737">
    <property type="term" value="C:cytoplasm"/>
    <property type="evidence" value="ECO:0007669"/>
    <property type="project" value="GOC"/>
</dbReference>
<protein>
    <recommendedName>
        <fullName evidence="3">Trafficking protein particle complex subunit</fullName>
    </recommendedName>
</protein>
<sequence length="148" mass="16570">MTGPNFKVVYISIVGEQNETLFSRSFGDVDESEMQFSVYASMDIIKEQVSQQISGSATSGDPYLGFISPTLIGLNFYKIYAYVAATCFKIIAIINDNEVPPSRIRELFESVHELYSTVICNPLLFNKLDTPKFLDRIGIRSITKSCNS</sequence>
<dbReference type="EMBL" id="CP056072">
    <property type="protein sequence ID" value="UVC50229.1"/>
    <property type="molecule type" value="Genomic_DNA"/>
</dbReference>
<dbReference type="InterPro" id="IPR006722">
    <property type="entry name" value="Sedlin"/>
</dbReference>
<reference evidence="1" key="1">
    <citation type="submission" date="2022-07" db="EMBL/GenBank/DDBJ databases">
        <title>Evaluation of T. orientalis genome assembly methods using nanopore sequencing and analysis of variation between genomes.</title>
        <authorList>
            <person name="Yam J."/>
            <person name="Micallef M.L."/>
            <person name="Liu M."/>
            <person name="Djordjevic S.P."/>
            <person name="Bogema D.R."/>
            <person name="Jenkins C."/>
        </authorList>
    </citation>
    <scope>NUCLEOTIDE SEQUENCE</scope>
    <source>
        <strain evidence="1">Goon Nure</strain>
    </source>
</reference>
<dbReference type="Pfam" id="PF04628">
    <property type="entry name" value="Sedlin_N"/>
    <property type="match status" value="1"/>
</dbReference>
<dbReference type="SUPFAM" id="SSF64356">
    <property type="entry name" value="SNARE-like"/>
    <property type="match status" value="1"/>
</dbReference>
<dbReference type="InterPro" id="IPR011012">
    <property type="entry name" value="Longin-like_dom_sf"/>
</dbReference>
<dbReference type="GO" id="GO:0006888">
    <property type="term" value="P:endoplasmic reticulum to Golgi vesicle-mediated transport"/>
    <property type="evidence" value="ECO:0007669"/>
    <property type="project" value="InterPro"/>
</dbReference>
<name>A0A976SJU1_THEOR</name>
<gene>
    <name evidence="1" type="ORF">MACK_004104</name>
</gene>
<accession>A0A976SJU1</accession>